<sequence>MAPPFKYSQYPTPPPTSSPKYKDKDNSYNSRPAQETYFEQPTTTTSYSRPASANQWDTQLSNQYTTTPVVLYQQPQNYLPAPHRQPQVQQSLQAQQNSMIQVSNSDYYTRPASPLPQKVRPQAQTCNPPRRRSFSPPKNNRHSPRPLYYSPANPIPSPYNASRPKPRPGFVQRMLAKIERWIRSCMRWCKRNPITAGLLTFIPVVAGAGLVRAVKSLKIGDMFKKMGAGQTKKTATQKQWDWGLDQFAGFGGSKGGPLEGMIKILQMGVCVAPLPFLRAFLLFASDDVPRLASIILELYFLEVKK</sequence>
<keyword evidence="2" id="KW-1133">Transmembrane helix</keyword>
<evidence type="ECO:0000256" key="1">
    <source>
        <dbReference type="SAM" id="MobiDB-lite"/>
    </source>
</evidence>
<evidence type="ECO:0000313" key="3">
    <source>
        <dbReference type="EMBL" id="CZT02282.1"/>
    </source>
</evidence>
<organism evidence="3 4">
    <name type="scientific">Rhynchosporium graminicola</name>
    <dbReference type="NCBI Taxonomy" id="2792576"/>
    <lineage>
        <taxon>Eukaryota</taxon>
        <taxon>Fungi</taxon>
        <taxon>Dikarya</taxon>
        <taxon>Ascomycota</taxon>
        <taxon>Pezizomycotina</taxon>
        <taxon>Leotiomycetes</taxon>
        <taxon>Helotiales</taxon>
        <taxon>Ploettnerulaceae</taxon>
        <taxon>Rhynchosporium</taxon>
    </lineage>
</organism>
<keyword evidence="2" id="KW-0472">Membrane</keyword>
<dbReference type="AlphaFoldDB" id="A0A1E1KVU8"/>
<dbReference type="Proteomes" id="UP000178129">
    <property type="component" value="Unassembled WGS sequence"/>
</dbReference>
<accession>A0A1E1KVU8</accession>
<evidence type="ECO:0000256" key="2">
    <source>
        <dbReference type="SAM" id="Phobius"/>
    </source>
</evidence>
<feature type="compositionally biased region" description="Basic residues" evidence="1">
    <location>
        <begin position="129"/>
        <end position="144"/>
    </location>
</feature>
<keyword evidence="4" id="KW-1185">Reference proteome</keyword>
<evidence type="ECO:0000313" key="4">
    <source>
        <dbReference type="Proteomes" id="UP000178129"/>
    </source>
</evidence>
<feature type="compositionally biased region" description="Low complexity" evidence="1">
    <location>
        <begin position="1"/>
        <end position="10"/>
    </location>
</feature>
<keyword evidence="2" id="KW-0812">Transmembrane</keyword>
<name>A0A1E1KVU8_9HELO</name>
<protein>
    <submittedName>
        <fullName evidence="3">Uncharacterized protein</fullName>
    </submittedName>
</protein>
<reference evidence="4" key="1">
    <citation type="submission" date="2016-03" db="EMBL/GenBank/DDBJ databases">
        <authorList>
            <person name="Ploux O."/>
        </authorList>
    </citation>
    <scope>NUCLEOTIDE SEQUENCE [LARGE SCALE GENOMIC DNA]</scope>
    <source>
        <strain evidence="4">UK7</strain>
    </source>
</reference>
<dbReference type="InParanoid" id="A0A1E1KVU8"/>
<feature type="region of interest" description="Disordered" evidence="1">
    <location>
        <begin position="1"/>
        <end position="58"/>
    </location>
</feature>
<dbReference type="EMBL" id="FJUW01000024">
    <property type="protein sequence ID" value="CZT02282.1"/>
    <property type="molecule type" value="Genomic_DNA"/>
</dbReference>
<proteinExistence type="predicted"/>
<feature type="region of interest" description="Disordered" evidence="1">
    <location>
        <begin position="106"/>
        <end position="166"/>
    </location>
</feature>
<feature type="compositionally biased region" description="Polar residues" evidence="1">
    <location>
        <begin position="27"/>
        <end position="58"/>
    </location>
</feature>
<comment type="caution">
    <text evidence="3">The sequence shown here is derived from an EMBL/GenBank/DDBJ whole genome shotgun (WGS) entry which is preliminary data.</text>
</comment>
<gene>
    <name evidence="3" type="ORF">RCO7_11032</name>
</gene>
<feature type="transmembrane region" description="Helical" evidence="2">
    <location>
        <begin position="194"/>
        <end position="214"/>
    </location>
</feature>